<evidence type="ECO:0000256" key="1">
    <source>
        <dbReference type="ARBA" id="ARBA00007968"/>
    </source>
</evidence>
<dbReference type="STRING" id="1214573.A0A0G2H9I5"/>
<dbReference type="Pfam" id="PF00400">
    <property type="entry name" value="WD40"/>
    <property type="match status" value="5"/>
</dbReference>
<comment type="caution">
    <text evidence="7">The sequence shown here is derived from an EMBL/GenBank/DDBJ whole genome shotgun (WGS) entry which is preliminary data.</text>
</comment>
<dbReference type="PROSITE" id="PS50181">
    <property type="entry name" value="FBOX"/>
    <property type="match status" value="1"/>
</dbReference>
<feature type="region of interest" description="Disordered" evidence="5">
    <location>
        <begin position="844"/>
        <end position="875"/>
    </location>
</feature>
<dbReference type="InterPro" id="IPR001810">
    <property type="entry name" value="F-box_dom"/>
</dbReference>
<evidence type="ECO:0000313" key="8">
    <source>
        <dbReference type="Proteomes" id="UP000034680"/>
    </source>
</evidence>
<dbReference type="InterPro" id="IPR036322">
    <property type="entry name" value="WD40_repeat_dom_sf"/>
</dbReference>
<dbReference type="OrthoDB" id="19711at2759"/>
<evidence type="ECO:0000256" key="2">
    <source>
        <dbReference type="ARBA" id="ARBA00022574"/>
    </source>
</evidence>
<dbReference type="SMART" id="SM00256">
    <property type="entry name" value="FBOX"/>
    <property type="match status" value="1"/>
</dbReference>
<gene>
    <name evidence="7" type="ORF">UCDDA912_g08192</name>
</gene>
<feature type="region of interest" description="Disordered" evidence="5">
    <location>
        <begin position="1"/>
        <end position="30"/>
    </location>
</feature>
<dbReference type="InterPro" id="IPR020472">
    <property type="entry name" value="WD40_PAC1"/>
</dbReference>
<dbReference type="InterPro" id="IPR050995">
    <property type="entry name" value="WD-F-box_domain-protein"/>
</dbReference>
<dbReference type="SMART" id="SM00320">
    <property type="entry name" value="WD40"/>
    <property type="match status" value="6"/>
</dbReference>
<keyword evidence="2 4" id="KW-0853">WD repeat</keyword>
<dbReference type="AlphaFoldDB" id="A0A0G2H9I5"/>
<dbReference type="Proteomes" id="UP000034680">
    <property type="component" value="Unassembled WGS sequence"/>
</dbReference>
<evidence type="ECO:0000256" key="4">
    <source>
        <dbReference type="PROSITE-ProRule" id="PRU00221"/>
    </source>
</evidence>
<feature type="region of interest" description="Disordered" evidence="5">
    <location>
        <begin position="159"/>
        <end position="183"/>
    </location>
</feature>
<dbReference type="InterPro" id="IPR019775">
    <property type="entry name" value="WD40_repeat_CS"/>
</dbReference>
<comment type="similarity">
    <text evidence="1">Belongs to the WD repeat MET30/SCONB/SCON-2 family.</text>
</comment>
<feature type="repeat" description="WD" evidence="4">
    <location>
        <begin position="330"/>
        <end position="362"/>
    </location>
</feature>
<dbReference type="Gene3D" id="1.20.1280.50">
    <property type="match status" value="1"/>
</dbReference>
<feature type="domain" description="F-box" evidence="6">
    <location>
        <begin position="93"/>
        <end position="139"/>
    </location>
</feature>
<evidence type="ECO:0000313" key="7">
    <source>
        <dbReference type="EMBL" id="KKY31903.1"/>
    </source>
</evidence>
<dbReference type="PROSITE" id="PS00678">
    <property type="entry name" value="WD_REPEATS_1"/>
    <property type="match status" value="1"/>
</dbReference>
<dbReference type="InterPro" id="IPR015943">
    <property type="entry name" value="WD40/YVTN_repeat-like_dom_sf"/>
</dbReference>
<dbReference type="SUPFAM" id="SSF81383">
    <property type="entry name" value="F-box domain"/>
    <property type="match status" value="1"/>
</dbReference>
<dbReference type="EMBL" id="LCUC01000353">
    <property type="protein sequence ID" value="KKY31903.1"/>
    <property type="molecule type" value="Genomic_DNA"/>
</dbReference>
<reference evidence="7 8" key="2">
    <citation type="submission" date="2015-05" db="EMBL/GenBank/DDBJ databases">
        <authorList>
            <person name="Morales-Cruz A."/>
            <person name="Amrine K.C."/>
            <person name="Cantu D."/>
        </authorList>
    </citation>
    <scope>NUCLEOTIDE SEQUENCE [LARGE SCALE GENOMIC DNA]</scope>
    <source>
        <strain evidence="7">DA912</strain>
    </source>
</reference>
<evidence type="ECO:0000259" key="6">
    <source>
        <dbReference type="PROSITE" id="PS50181"/>
    </source>
</evidence>
<evidence type="ECO:0000256" key="3">
    <source>
        <dbReference type="ARBA" id="ARBA00022737"/>
    </source>
</evidence>
<dbReference type="Gene3D" id="2.130.10.10">
    <property type="entry name" value="YVTN repeat-like/Quinoprotein amine dehydrogenase"/>
    <property type="match status" value="1"/>
</dbReference>
<feature type="region of interest" description="Disordered" evidence="5">
    <location>
        <begin position="604"/>
        <end position="637"/>
    </location>
</feature>
<accession>A0A0G2H9I5</accession>
<name>A0A0G2H9I5_9PEZI</name>
<protein>
    <submittedName>
        <fullName evidence="7">Putative f-box wd-40 repeat-containing protein</fullName>
    </submittedName>
</protein>
<feature type="repeat" description="WD" evidence="4">
    <location>
        <begin position="485"/>
        <end position="524"/>
    </location>
</feature>
<evidence type="ECO:0000256" key="5">
    <source>
        <dbReference type="SAM" id="MobiDB-lite"/>
    </source>
</evidence>
<feature type="repeat" description="WD" evidence="4">
    <location>
        <begin position="364"/>
        <end position="407"/>
    </location>
</feature>
<dbReference type="CDD" id="cd00200">
    <property type="entry name" value="WD40"/>
    <property type="match status" value="1"/>
</dbReference>
<feature type="compositionally biased region" description="Polar residues" evidence="5">
    <location>
        <begin position="1"/>
        <end position="12"/>
    </location>
</feature>
<dbReference type="InterPro" id="IPR001680">
    <property type="entry name" value="WD40_rpt"/>
</dbReference>
<dbReference type="Pfam" id="PF12937">
    <property type="entry name" value="F-box-like"/>
    <property type="match status" value="1"/>
</dbReference>
<reference evidence="7 8" key="1">
    <citation type="submission" date="2015-05" db="EMBL/GenBank/DDBJ databases">
        <title>Distinctive expansion of gene families associated with plant cell wall degradation and secondary metabolism in the genomes of grapevine trunk pathogens.</title>
        <authorList>
            <person name="Lawrence D.P."/>
            <person name="Travadon R."/>
            <person name="Rolshausen P.E."/>
            <person name="Baumgartner K."/>
        </authorList>
    </citation>
    <scope>NUCLEOTIDE SEQUENCE [LARGE SCALE GENOMIC DNA]</scope>
    <source>
        <strain evidence="7">DA912</strain>
    </source>
</reference>
<dbReference type="PANTHER" id="PTHR14604:SF4">
    <property type="entry name" value="F-BOX DOMAIN-CONTAINING PROTEIN"/>
    <property type="match status" value="1"/>
</dbReference>
<sequence length="924" mass="100540">MEGYGVSQQTDEGYSEDPLNPPSPPANLPLASNVKQLESGTGASPLHIKGWLSAHIASLPADLRTQLTLELLDNLPTSLVAEIVEKMSPRLYIDFIRYLPAEICLKILGYLDPVSLLSVAQTCRPWFSLALDRTLWQRLYHMEGWKVIASEIEAAEELANRRTSPGSMHRQKSEEDGHTHKKRAVSLDEDEDHLMMDADHLLTAEPKTLEVDESLFGGSSARTAMTPALRDLNMQGSGSSAGSFMRVKTLDKGKGKAVSRTATDALSPPASSFKSKLWIYDASSGKQKINWQYLYSMRMKLETNWEQGNFKNFQLPHPDHLDEGHNNECIYSLQYNEEYLVSGSRDRTLRIWNLATRRLVRKPLVGHIGSVLCLQFDSDPEEDIIVSGSSDSDVIVWRFSTGEIIQRLTHAHRESVLNVKFDKRILATCSKDRTIKIFNRRALKAGDAGYSMVNPVPTTVKKYGYESSPLDQLPTVPPFTMIGVLEGHSAAVNAVQIVDNEIVSASGDRQIKVWDWQTGACKRTFVGHNKGIACVQYDGKRIVSGSSDNEVKVFCRETGIEVASLRTHTDLVRTVQAGFGDLPWSADEDAAEARRVDQAYMKAVEGGEVSSSPRRGRPGNAGSTDPEEITAYGAKLPPGGGGGRRWGRIVSGSLGSSAYPPTACCKGKRFQFDVCPPVDFCSIRLLDAGRSIEDTAGTAGHFNAGEHKRIPAAIFAPFMATITPSSQRSFAQLIDLIVPQGVHALQQALSNYPTMLTLQSHLQAAIDREQSPFVRSQLRQVVSAATVRTQVAQARARQQGMQALQAADATAINGTDDDAGAGSSTNAAAAAAAAGGVNNLNSNSAPANAAATPNNVAGGPPAGGQHRLNHHGAPEVGMPTRIYKLQFDARRIICCSQTSVIVGWDFCNGDPELEEVARFFATMD</sequence>
<proteinExistence type="inferred from homology"/>
<dbReference type="SUPFAM" id="SSF50978">
    <property type="entry name" value="WD40 repeat-like"/>
    <property type="match status" value="1"/>
</dbReference>
<keyword evidence="3" id="KW-0677">Repeat</keyword>
<dbReference type="PRINTS" id="PR00320">
    <property type="entry name" value="GPROTEINBRPT"/>
</dbReference>
<dbReference type="PANTHER" id="PTHR14604">
    <property type="entry name" value="WD40 REPEAT PF20"/>
    <property type="match status" value="1"/>
</dbReference>
<organism evidence="7 8">
    <name type="scientific">Diaporthe ampelina</name>
    <dbReference type="NCBI Taxonomy" id="1214573"/>
    <lineage>
        <taxon>Eukaryota</taxon>
        <taxon>Fungi</taxon>
        <taxon>Dikarya</taxon>
        <taxon>Ascomycota</taxon>
        <taxon>Pezizomycotina</taxon>
        <taxon>Sordariomycetes</taxon>
        <taxon>Sordariomycetidae</taxon>
        <taxon>Diaporthales</taxon>
        <taxon>Diaporthaceae</taxon>
        <taxon>Diaporthe</taxon>
    </lineage>
</organism>
<feature type="compositionally biased region" description="Low complexity" evidence="5">
    <location>
        <begin position="844"/>
        <end position="859"/>
    </location>
</feature>
<dbReference type="InterPro" id="IPR036047">
    <property type="entry name" value="F-box-like_dom_sf"/>
</dbReference>
<keyword evidence="8" id="KW-1185">Reference proteome</keyword>
<dbReference type="PROSITE" id="PS50294">
    <property type="entry name" value="WD_REPEATS_REGION"/>
    <property type="match status" value="2"/>
</dbReference>
<dbReference type="PROSITE" id="PS50082">
    <property type="entry name" value="WD_REPEATS_2"/>
    <property type="match status" value="3"/>
</dbReference>